<comment type="similarity">
    <text evidence="1">Belongs to the oxygen-dependent FAD-linked oxidoreductase family.</text>
</comment>
<dbReference type="AlphaFoldDB" id="A0A9P5P4Q0"/>
<dbReference type="InterPro" id="IPR016166">
    <property type="entry name" value="FAD-bd_PCMH"/>
</dbReference>
<dbReference type="OrthoDB" id="2151789at2759"/>
<organism evidence="7 8">
    <name type="scientific">Rhodocollybia butyracea</name>
    <dbReference type="NCBI Taxonomy" id="206335"/>
    <lineage>
        <taxon>Eukaryota</taxon>
        <taxon>Fungi</taxon>
        <taxon>Dikarya</taxon>
        <taxon>Basidiomycota</taxon>
        <taxon>Agaricomycotina</taxon>
        <taxon>Agaricomycetes</taxon>
        <taxon>Agaricomycetidae</taxon>
        <taxon>Agaricales</taxon>
        <taxon>Marasmiineae</taxon>
        <taxon>Omphalotaceae</taxon>
        <taxon>Rhodocollybia</taxon>
    </lineage>
</organism>
<evidence type="ECO:0000313" key="7">
    <source>
        <dbReference type="EMBL" id="KAF9024792.1"/>
    </source>
</evidence>
<dbReference type="InterPro" id="IPR006094">
    <property type="entry name" value="Oxid_FAD_bind_N"/>
</dbReference>
<dbReference type="InterPro" id="IPR016169">
    <property type="entry name" value="FAD-bd_PCMH_sub2"/>
</dbReference>
<dbReference type="InterPro" id="IPR036318">
    <property type="entry name" value="FAD-bd_PCMH-like_sf"/>
</dbReference>
<keyword evidence="8" id="KW-1185">Reference proteome</keyword>
<dbReference type="PANTHER" id="PTHR42973">
    <property type="entry name" value="BINDING OXIDOREDUCTASE, PUTATIVE (AFU_ORTHOLOGUE AFUA_1G17690)-RELATED"/>
    <property type="match status" value="1"/>
</dbReference>
<evidence type="ECO:0000256" key="1">
    <source>
        <dbReference type="ARBA" id="ARBA00005466"/>
    </source>
</evidence>
<dbReference type="EMBL" id="JADNRY010000896">
    <property type="protein sequence ID" value="KAF9024792.1"/>
    <property type="molecule type" value="Genomic_DNA"/>
</dbReference>
<evidence type="ECO:0000256" key="5">
    <source>
        <dbReference type="SAM" id="SignalP"/>
    </source>
</evidence>
<keyword evidence="4" id="KW-0560">Oxidoreductase</keyword>
<keyword evidence="2" id="KW-0285">Flavoprotein</keyword>
<accession>A0A9P5P4Q0</accession>
<gene>
    <name evidence="7" type="ORF">BDP27DRAFT_1410908</name>
</gene>
<feature type="domain" description="FAD-binding PCMH-type" evidence="6">
    <location>
        <begin position="69"/>
        <end position="239"/>
    </location>
</feature>
<evidence type="ECO:0000256" key="4">
    <source>
        <dbReference type="ARBA" id="ARBA00023002"/>
    </source>
</evidence>
<evidence type="ECO:0000259" key="6">
    <source>
        <dbReference type="PROSITE" id="PS51387"/>
    </source>
</evidence>
<dbReference type="SUPFAM" id="SSF56176">
    <property type="entry name" value="FAD-binding/transporter-associated domain-like"/>
    <property type="match status" value="1"/>
</dbReference>
<evidence type="ECO:0000256" key="3">
    <source>
        <dbReference type="ARBA" id="ARBA00022827"/>
    </source>
</evidence>
<protein>
    <recommendedName>
        <fullName evidence="6">FAD-binding PCMH-type domain-containing protein</fullName>
    </recommendedName>
</protein>
<dbReference type="Proteomes" id="UP000772434">
    <property type="component" value="Unassembled WGS sequence"/>
</dbReference>
<dbReference type="Gene3D" id="3.30.465.10">
    <property type="match status" value="1"/>
</dbReference>
<feature type="chain" id="PRO_5040415407" description="FAD-binding PCMH-type domain-containing protein" evidence="5">
    <location>
        <begin position="19"/>
        <end position="451"/>
    </location>
</feature>
<dbReference type="PANTHER" id="PTHR42973:SF53">
    <property type="entry name" value="FAD-BINDING PCMH-TYPE DOMAIN-CONTAINING PROTEIN-RELATED"/>
    <property type="match status" value="1"/>
</dbReference>
<sequence length="451" mass="49771">MKMLSLLFSLLAIALAEASQTPLSVTTDPIDSVQLCCTALSEALPSLVYLPGSAEYEHQQHTYFILQHTEIQPSCRVSPATTSDVSFIMTTLTKHSCPFAVRSGGHMTWAGSNVVGGVTLDLGRLNEITVEEEKSLVRLGPGSNWGSVYAAMEPYNLTTVGGRMPEVGVGGFFLGGGISLLSFQHGFGSDNILNYELVLSNGTILNANSSSHPDLFWALKLGSSNFGIVTRFDVRTYPLKPHVWGGIRAYPLTTSGTPTLISNWVTFARSEAAKREELQALILGREEIHAKGMFDELELEFEEMRWNLLFQPVTQGFVSASEETGETLSGSHFSLSPGLIHARLGDEPCVAHLMCMERIPRRQRDIFNDFLYLNYANDEQDVYGRSISNEDLERMREVKGVYDKEGILGDYGGVGSRFLGVKGMRVKERFIMRVLHGANCDSNSAQSYHFE</sequence>
<dbReference type="Pfam" id="PF01565">
    <property type="entry name" value="FAD_binding_4"/>
    <property type="match status" value="1"/>
</dbReference>
<evidence type="ECO:0000313" key="8">
    <source>
        <dbReference type="Proteomes" id="UP000772434"/>
    </source>
</evidence>
<keyword evidence="3" id="KW-0274">FAD</keyword>
<proteinExistence type="inferred from homology"/>
<feature type="signal peptide" evidence="5">
    <location>
        <begin position="1"/>
        <end position="18"/>
    </location>
</feature>
<dbReference type="GO" id="GO:0016491">
    <property type="term" value="F:oxidoreductase activity"/>
    <property type="evidence" value="ECO:0007669"/>
    <property type="project" value="UniProtKB-KW"/>
</dbReference>
<evidence type="ECO:0000256" key="2">
    <source>
        <dbReference type="ARBA" id="ARBA00022630"/>
    </source>
</evidence>
<dbReference type="GO" id="GO:0071949">
    <property type="term" value="F:FAD binding"/>
    <property type="evidence" value="ECO:0007669"/>
    <property type="project" value="InterPro"/>
</dbReference>
<dbReference type="PROSITE" id="PS51387">
    <property type="entry name" value="FAD_PCMH"/>
    <property type="match status" value="1"/>
</dbReference>
<reference evidence="7" key="1">
    <citation type="submission" date="2020-11" db="EMBL/GenBank/DDBJ databases">
        <authorList>
            <consortium name="DOE Joint Genome Institute"/>
            <person name="Ahrendt S."/>
            <person name="Riley R."/>
            <person name="Andreopoulos W."/>
            <person name="Labutti K."/>
            <person name="Pangilinan J."/>
            <person name="Ruiz-Duenas F.J."/>
            <person name="Barrasa J.M."/>
            <person name="Sanchez-Garcia M."/>
            <person name="Camarero S."/>
            <person name="Miyauchi S."/>
            <person name="Serrano A."/>
            <person name="Linde D."/>
            <person name="Babiker R."/>
            <person name="Drula E."/>
            <person name="Ayuso-Fernandez I."/>
            <person name="Pacheco R."/>
            <person name="Padilla G."/>
            <person name="Ferreira P."/>
            <person name="Barriuso J."/>
            <person name="Kellner H."/>
            <person name="Castanera R."/>
            <person name="Alfaro M."/>
            <person name="Ramirez L."/>
            <person name="Pisabarro A.G."/>
            <person name="Kuo A."/>
            <person name="Tritt A."/>
            <person name="Lipzen A."/>
            <person name="He G."/>
            <person name="Yan M."/>
            <person name="Ng V."/>
            <person name="Cullen D."/>
            <person name="Martin F."/>
            <person name="Rosso M.-N."/>
            <person name="Henrissat B."/>
            <person name="Hibbett D."/>
            <person name="Martinez A.T."/>
            <person name="Grigoriev I.V."/>
        </authorList>
    </citation>
    <scope>NUCLEOTIDE SEQUENCE</scope>
    <source>
        <strain evidence="7">AH 40177</strain>
    </source>
</reference>
<name>A0A9P5P4Q0_9AGAR</name>
<keyword evidence="5" id="KW-0732">Signal</keyword>
<dbReference type="InterPro" id="IPR050416">
    <property type="entry name" value="FAD-linked_Oxidoreductase"/>
</dbReference>
<comment type="caution">
    <text evidence="7">The sequence shown here is derived from an EMBL/GenBank/DDBJ whole genome shotgun (WGS) entry which is preliminary data.</text>
</comment>